<dbReference type="AlphaFoldDB" id="A0A3B6QF51"/>
<dbReference type="OrthoDB" id="682412at2759"/>
<dbReference type="Gramene" id="TraesSYM6D03G03681930.1">
    <property type="protein sequence ID" value="TraesSYM6D03G03681930.1.CDS1"/>
    <property type="gene ID" value="TraesSYM6D03G03681930"/>
</dbReference>
<reference evidence="2" key="2">
    <citation type="submission" date="2018-10" db="UniProtKB">
        <authorList>
            <consortium name="EnsemblPlants"/>
        </authorList>
    </citation>
    <scope>IDENTIFICATION</scope>
</reference>
<evidence type="ECO:0000313" key="3">
    <source>
        <dbReference type="Proteomes" id="UP000019116"/>
    </source>
</evidence>
<dbReference type="Proteomes" id="UP000019116">
    <property type="component" value="Chromosome 6D"/>
</dbReference>
<evidence type="ECO:0000256" key="1">
    <source>
        <dbReference type="SAM" id="Phobius"/>
    </source>
</evidence>
<dbReference type="Gramene" id="TraesARI6D03G03698680.1">
    <property type="protein sequence ID" value="TraesARI6D03G03698680.1.CDS1"/>
    <property type="gene ID" value="TraesARI6D03G03698680"/>
</dbReference>
<evidence type="ECO:0000313" key="2">
    <source>
        <dbReference type="EnsemblPlants" id="TraesCS6D02G208600.1.cds1"/>
    </source>
</evidence>
<dbReference type="Gramene" id="TraesCS6D03G0517500.1">
    <property type="protein sequence ID" value="TraesCS6D03G0517500.1.CDS1"/>
    <property type="gene ID" value="TraesCS6D03G0517500"/>
</dbReference>
<proteinExistence type="predicted"/>
<dbReference type="Gramene" id="TraesNOR6D03G03775090.1">
    <property type="protein sequence ID" value="TraesNOR6D03G03775090.1.CDS1"/>
    <property type="gene ID" value="TraesNOR6D03G03775090"/>
</dbReference>
<keyword evidence="3" id="KW-1185">Reference proteome</keyword>
<dbReference type="Gramene" id="TraesROB_scaffold_126935_01G000200.1">
    <property type="protein sequence ID" value="TraesROB_scaffold_126935_01G000200.1"/>
    <property type="gene ID" value="TraesROB_scaffold_126935_01G000200"/>
</dbReference>
<dbReference type="Gramene" id="TraesLAC6D03G03685140.1">
    <property type="protein sequence ID" value="TraesLAC6D03G03685140.1.CDS1"/>
    <property type="gene ID" value="TraesLAC6D03G03685140"/>
</dbReference>
<dbReference type="Gramene" id="TraesWEE_scaffold_187709_01G000100.1">
    <property type="protein sequence ID" value="TraesWEE_scaffold_187709_01G000100.1"/>
    <property type="gene ID" value="TraesWEE_scaffold_187709_01G000100"/>
</dbReference>
<dbReference type="Gramene" id="TraesCS6D02G208600.1">
    <property type="protein sequence ID" value="TraesCS6D02G208600.1.cds1"/>
    <property type="gene ID" value="TraesCS6D02G208600"/>
</dbReference>
<dbReference type="Gramene" id="TraesJAG6D03G03717410.1">
    <property type="protein sequence ID" value="TraesJAG6D03G03717410.1.CDS1"/>
    <property type="gene ID" value="TraesJAG6D03G03717410"/>
</dbReference>
<dbReference type="Gramene" id="TraesJUL6D03G03767430.1">
    <property type="protein sequence ID" value="TraesJUL6D03G03767430.1.CDS1"/>
    <property type="gene ID" value="TraesJUL6D03G03767430"/>
</dbReference>
<protein>
    <submittedName>
        <fullName evidence="2">Uncharacterized protein</fullName>
    </submittedName>
</protein>
<name>A0A3B6QF51_WHEAT</name>
<dbReference type="Gramene" id="TraesCLE_scaffold_147815_01G000100.1">
    <property type="protein sequence ID" value="TraesCLE_scaffold_147815_01G000100.1"/>
    <property type="gene ID" value="TraesCLE_scaffold_147815_01G000100"/>
</dbReference>
<reference evidence="2" key="1">
    <citation type="submission" date="2018-08" db="EMBL/GenBank/DDBJ databases">
        <authorList>
            <person name="Rossello M."/>
        </authorList>
    </citation>
    <scope>NUCLEOTIDE SEQUENCE [LARGE SCALE GENOMIC DNA]</scope>
    <source>
        <strain evidence="2">cv. Chinese Spring</strain>
    </source>
</reference>
<dbReference type="Gramene" id="TraesLDM6D03G03738420.1">
    <property type="protein sequence ID" value="TraesLDM6D03G03738420.1.CDS1"/>
    <property type="gene ID" value="TraesLDM6D03G03738420"/>
</dbReference>
<accession>A0A3B6QF51</accession>
<dbReference type="Gramene" id="TraesRN6D0100550800.1">
    <property type="protein sequence ID" value="TraesRN6D0100550800.1"/>
    <property type="gene ID" value="TraesRN6D0100550800"/>
</dbReference>
<dbReference type="Gramene" id="TraesMAC6D03G03732530.1">
    <property type="protein sequence ID" value="TraesMAC6D03G03732530.1.CDS1"/>
    <property type="gene ID" value="TraesMAC6D03G03732530"/>
</dbReference>
<keyword evidence="1" id="KW-0812">Transmembrane</keyword>
<dbReference type="Gramene" id="TraesCAD_scaffold_117873_01G000200.1">
    <property type="protein sequence ID" value="TraesCAD_scaffold_117873_01G000200.1"/>
    <property type="gene ID" value="TraesCAD_scaffold_117873_01G000200"/>
</dbReference>
<dbReference type="Gramene" id="TraesSTA6D03G03727650.1">
    <property type="protein sequence ID" value="TraesSTA6D03G03727650.1.CDS1"/>
    <property type="gene ID" value="TraesSTA6D03G03727650"/>
</dbReference>
<keyword evidence="1" id="KW-0472">Membrane</keyword>
<dbReference type="EnsemblPlants" id="TraesCS6D02G208600.1">
    <property type="protein sequence ID" value="TraesCS6D02G208600.1.cds1"/>
    <property type="gene ID" value="TraesCS6D02G208600"/>
</dbReference>
<sequence length="80" mass="9037">MIYDKVGSWWDGVLTNNVLPTKALASLLHLVSWVVWNERNARMFRNKAAPVMVIVRSTKEEASLWALASAKHLCNLMPGE</sequence>
<organism evidence="2">
    <name type="scientific">Triticum aestivum</name>
    <name type="common">Wheat</name>
    <dbReference type="NCBI Taxonomy" id="4565"/>
    <lineage>
        <taxon>Eukaryota</taxon>
        <taxon>Viridiplantae</taxon>
        <taxon>Streptophyta</taxon>
        <taxon>Embryophyta</taxon>
        <taxon>Tracheophyta</taxon>
        <taxon>Spermatophyta</taxon>
        <taxon>Magnoliopsida</taxon>
        <taxon>Liliopsida</taxon>
        <taxon>Poales</taxon>
        <taxon>Poaceae</taxon>
        <taxon>BOP clade</taxon>
        <taxon>Pooideae</taxon>
        <taxon>Triticodae</taxon>
        <taxon>Triticeae</taxon>
        <taxon>Triticinae</taxon>
        <taxon>Triticum</taxon>
    </lineage>
</organism>
<feature type="transmembrane region" description="Helical" evidence="1">
    <location>
        <begin position="18"/>
        <end position="36"/>
    </location>
</feature>
<keyword evidence="1" id="KW-1133">Transmembrane helix</keyword>